<dbReference type="Proteomes" id="UP000178943">
    <property type="component" value="Unassembled WGS sequence"/>
</dbReference>
<accession>A0A1F5VDU8</accession>
<gene>
    <name evidence="2" type="ORF">A2Y62_01740</name>
</gene>
<comment type="caution">
    <text evidence="2">The sequence shown here is derived from an EMBL/GenBank/DDBJ whole genome shotgun (WGS) entry which is preliminary data.</text>
</comment>
<proteinExistence type="predicted"/>
<sequence>MKTALIAACIVFTFSISLMAANVPQKITGYMGGQIFDDDESTPLEGALLILQSQQDGKKYNDISSKDGTYLVKDLIPGMYNITIIYLQREYHYPGQILAPDKKKFYIKACWATKHEKVVAKLLERECKSRQPIAWWKKKEYIIIGGVAAAAAGAAIAMREEEEASPTKP</sequence>
<dbReference type="EMBL" id="MFGW01000193">
    <property type="protein sequence ID" value="OGF61530.1"/>
    <property type="molecule type" value="Genomic_DNA"/>
</dbReference>
<feature type="signal peptide" evidence="1">
    <location>
        <begin position="1"/>
        <end position="20"/>
    </location>
</feature>
<evidence type="ECO:0000313" key="3">
    <source>
        <dbReference type="Proteomes" id="UP000178943"/>
    </source>
</evidence>
<feature type="chain" id="PRO_5009521933" description="Carboxypeptidase regulatory-like domain-containing protein" evidence="1">
    <location>
        <begin position="21"/>
        <end position="169"/>
    </location>
</feature>
<name>A0A1F5VDU8_9BACT</name>
<dbReference type="AlphaFoldDB" id="A0A1F5VDU8"/>
<evidence type="ECO:0008006" key="4">
    <source>
        <dbReference type="Google" id="ProtNLM"/>
    </source>
</evidence>
<dbReference type="SUPFAM" id="SSF49478">
    <property type="entry name" value="Cna protein B-type domain"/>
    <property type="match status" value="1"/>
</dbReference>
<keyword evidence="1" id="KW-0732">Signal</keyword>
<evidence type="ECO:0000256" key="1">
    <source>
        <dbReference type="SAM" id="SignalP"/>
    </source>
</evidence>
<evidence type="ECO:0000313" key="2">
    <source>
        <dbReference type="EMBL" id="OGF61530.1"/>
    </source>
</evidence>
<reference evidence="2 3" key="1">
    <citation type="journal article" date="2016" name="Nat. Commun.">
        <title>Thousands of microbial genomes shed light on interconnected biogeochemical processes in an aquifer system.</title>
        <authorList>
            <person name="Anantharaman K."/>
            <person name="Brown C.T."/>
            <person name="Hug L.A."/>
            <person name="Sharon I."/>
            <person name="Castelle C.J."/>
            <person name="Probst A.J."/>
            <person name="Thomas B.C."/>
            <person name="Singh A."/>
            <person name="Wilkins M.J."/>
            <person name="Karaoz U."/>
            <person name="Brodie E.L."/>
            <person name="Williams K.H."/>
            <person name="Hubbard S.S."/>
            <person name="Banfield J.F."/>
        </authorList>
    </citation>
    <scope>NUCLEOTIDE SEQUENCE [LARGE SCALE GENOMIC DNA]</scope>
</reference>
<organism evidence="2 3">
    <name type="scientific">Candidatus Fischerbacteria bacterium RBG_13_37_8</name>
    <dbReference type="NCBI Taxonomy" id="1817863"/>
    <lineage>
        <taxon>Bacteria</taxon>
        <taxon>Candidatus Fischeribacteriota</taxon>
    </lineage>
</organism>
<protein>
    <recommendedName>
        <fullName evidence="4">Carboxypeptidase regulatory-like domain-containing protein</fullName>
    </recommendedName>
</protein>